<proteinExistence type="predicted"/>
<feature type="transmembrane region" description="Helical" evidence="1">
    <location>
        <begin position="85"/>
        <end position="103"/>
    </location>
</feature>
<keyword evidence="1" id="KW-0812">Transmembrane</keyword>
<evidence type="ECO:0000256" key="1">
    <source>
        <dbReference type="SAM" id="Phobius"/>
    </source>
</evidence>
<dbReference type="OrthoDB" id="9996611at2"/>
<dbReference type="AlphaFoldDB" id="A0A3D8IK49"/>
<name>A0A3D8IK49_9HELI</name>
<gene>
    <name evidence="2" type="ORF">CQA53_06085</name>
</gene>
<dbReference type="Proteomes" id="UP000256379">
    <property type="component" value="Unassembled WGS sequence"/>
</dbReference>
<feature type="transmembrane region" description="Helical" evidence="1">
    <location>
        <begin position="145"/>
        <end position="168"/>
    </location>
</feature>
<keyword evidence="1" id="KW-0472">Membrane</keyword>
<protein>
    <submittedName>
        <fullName evidence="2">Uncharacterized protein</fullName>
    </submittedName>
</protein>
<keyword evidence="3" id="KW-1185">Reference proteome</keyword>
<reference evidence="2 3" key="1">
    <citation type="submission" date="2018-04" db="EMBL/GenBank/DDBJ databases">
        <title>Novel Campyloabacter and Helicobacter Species and Strains.</title>
        <authorList>
            <person name="Mannion A.J."/>
            <person name="Shen Z."/>
            <person name="Fox J.G."/>
        </authorList>
    </citation>
    <scope>NUCLEOTIDE SEQUENCE [LARGE SCALE GENOMIC DNA]</scope>
    <source>
        <strain evidence="2 3">MIT 17-337</strain>
    </source>
</reference>
<keyword evidence="1" id="KW-1133">Transmembrane helix</keyword>
<accession>A0A3D8IK49</accession>
<feature type="transmembrane region" description="Helical" evidence="1">
    <location>
        <begin position="9"/>
        <end position="29"/>
    </location>
</feature>
<feature type="transmembrane region" description="Helical" evidence="1">
    <location>
        <begin position="35"/>
        <end position="54"/>
    </location>
</feature>
<sequence length="181" mass="20763">MSFPTIKMILLIGTIWSIVASSIELVFAGHSVGRAFFFLSLVGQFIFLAGLFLLDRKTKSFLSGYYATMTCICILLYMIPKSSQNTLLILFIVFFFFFLLFRYLQIFTRISGQILFIRSFYTLVVCIILGIILLKYSNFIEKRVIVAFVVGFMIFPSLIMYISAIFSLQKVGLEKINKVIL</sequence>
<dbReference type="EMBL" id="NXLQ01000011">
    <property type="protein sequence ID" value="RDU65727.1"/>
    <property type="molecule type" value="Genomic_DNA"/>
</dbReference>
<organism evidence="2 3">
    <name type="scientific">Helicobacter didelphidarum</name>
    <dbReference type="NCBI Taxonomy" id="2040648"/>
    <lineage>
        <taxon>Bacteria</taxon>
        <taxon>Pseudomonadati</taxon>
        <taxon>Campylobacterota</taxon>
        <taxon>Epsilonproteobacteria</taxon>
        <taxon>Campylobacterales</taxon>
        <taxon>Helicobacteraceae</taxon>
        <taxon>Helicobacter</taxon>
    </lineage>
</organism>
<feature type="transmembrane region" description="Helical" evidence="1">
    <location>
        <begin position="115"/>
        <end position="133"/>
    </location>
</feature>
<evidence type="ECO:0000313" key="2">
    <source>
        <dbReference type="EMBL" id="RDU65727.1"/>
    </source>
</evidence>
<comment type="caution">
    <text evidence="2">The sequence shown here is derived from an EMBL/GenBank/DDBJ whole genome shotgun (WGS) entry which is preliminary data.</text>
</comment>
<evidence type="ECO:0000313" key="3">
    <source>
        <dbReference type="Proteomes" id="UP000256379"/>
    </source>
</evidence>
<dbReference type="RefSeq" id="WP_115543133.1">
    <property type="nucleotide sequence ID" value="NZ_NXLQ01000011.1"/>
</dbReference>
<feature type="transmembrane region" description="Helical" evidence="1">
    <location>
        <begin position="61"/>
        <end position="79"/>
    </location>
</feature>